<organism evidence="1 2">
    <name type="scientific">Asaccharospora irregularis DSM 2635</name>
    <dbReference type="NCBI Taxonomy" id="1121321"/>
    <lineage>
        <taxon>Bacteria</taxon>
        <taxon>Bacillati</taxon>
        <taxon>Bacillota</taxon>
        <taxon>Clostridia</taxon>
        <taxon>Peptostreptococcales</taxon>
        <taxon>Peptostreptococcaceae</taxon>
        <taxon>Asaccharospora</taxon>
    </lineage>
</organism>
<keyword evidence="2" id="KW-1185">Reference proteome</keyword>
<protein>
    <submittedName>
        <fullName evidence="1">Uncharacterized protein</fullName>
    </submittedName>
</protein>
<dbReference type="STRING" id="1121321.SAMN04488530_103166"/>
<proteinExistence type="predicted"/>
<dbReference type="InterPro" id="IPR013783">
    <property type="entry name" value="Ig-like_fold"/>
</dbReference>
<dbReference type="Gene3D" id="2.60.40.10">
    <property type="entry name" value="Immunoglobulins"/>
    <property type="match status" value="1"/>
</dbReference>
<accession>A0A1M5KYC5</accession>
<evidence type="ECO:0000313" key="1">
    <source>
        <dbReference type="EMBL" id="SHG57808.1"/>
    </source>
</evidence>
<evidence type="ECO:0000313" key="2">
    <source>
        <dbReference type="Proteomes" id="UP000243255"/>
    </source>
</evidence>
<reference evidence="2" key="1">
    <citation type="submission" date="2016-11" db="EMBL/GenBank/DDBJ databases">
        <authorList>
            <person name="Varghese N."/>
            <person name="Submissions S."/>
        </authorList>
    </citation>
    <scope>NUCLEOTIDE SEQUENCE [LARGE SCALE GENOMIC DNA]</scope>
    <source>
        <strain evidence="2">DSM 2635</strain>
    </source>
</reference>
<dbReference type="Proteomes" id="UP000243255">
    <property type="component" value="Unassembled WGS sequence"/>
</dbReference>
<dbReference type="EMBL" id="FQWX01000003">
    <property type="protein sequence ID" value="SHG57808.1"/>
    <property type="molecule type" value="Genomic_DNA"/>
</dbReference>
<sequence>MSCIGQVLQTPVNVTVAPSENGTCCCNNIITPVDDLYILMKEINATILRGTVLCASNEDSSVAGSIVVVTDNDGNNYVGITNSDGEYSVCVPLPEEESVEYEVQAYCCCSCNGDFCEEAPCTCSCNGAE</sequence>
<dbReference type="RefSeq" id="WP_073124021.1">
    <property type="nucleotide sequence ID" value="NZ_BAABCH010000103.1"/>
</dbReference>
<name>A0A1M5KYC5_9FIRM</name>
<dbReference type="AlphaFoldDB" id="A0A1M5KYC5"/>
<gene>
    <name evidence="1" type="ORF">SAMN04488530_103166</name>
</gene>